<dbReference type="EMBL" id="CP009122">
    <property type="protein sequence ID" value="AJA09100.1"/>
    <property type="molecule type" value="Genomic_DNA"/>
</dbReference>
<protein>
    <submittedName>
        <fullName evidence="3">Uncharacterized protein</fullName>
    </submittedName>
</protein>
<dbReference type="SUPFAM" id="SSF51120">
    <property type="entry name" value="beta-Roll"/>
    <property type="match status" value="2"/>
</dbReference>
<dbReference type="GO" id="GO:0005615">
    <property type="term" value="C:extracellular space"/>
    <property type="evidence" value="ECO:0007669"/>
    <property type="project" value="InterPro"/>
</dbReference>
<dbReference type="PANTHER" id="PTHR38340:SF1">
    <property type="entry name" value="S-LAYER PROTEIN"/>
    <property type="match status" value="1"/>
</dbReference>
<organism evidence="3 4">
    <name type="scientific">Sphingopyxis fribergensis</name>
    <dbReference type="NCBI Taxonomy" id="1515612"/>
    <lineage>
        <taxon>Bacteria</taxon>
        <taxon>Pseudomonadati</taxon>
        <taxon>Pseudomonadota</taxon>
        <taxon>Alphaproteobacteria</taxon>
        <taxon>Sphingomonadales</taxon>
        <taxon>Sphingomonadaceae</taxon>
        <taxon>Sphingopyxis</taxon>
    </lineage>
</organism>
<evidence type="ECO:0000256" key="2">
    <source>
        <dbReference type="ARBA" id="ARBA00022525"/>
    </source>
</evidence>
<dbReference type="STRING" id="1515612.SKP52_10995"/>
<dbReference type="Gene3D" id="2.160.20.10">
    <property type="entry name" value="Single-stranded right-handed beta-helix, Pectin lyase-like"/>
    <property type="match status" value="1"/>
</dbReference>
<dbReference type="HOGENOM" id="CLU_017648_0_0_5"/>
<dbReference type="SMART" id="SM00710">
    <property type="entry name" value="PbH1"/>
    <property type="match status" value="6"/>
</dbReference>
<proteinExistence type="predicted"/>
<dbReference type="KEGG" id="sphk:SKP52_10995"/>
<name>A0A0A7PGH5_9SPHN</name>
<dbReference type="InterPro" id="IPR012334">
    <property type="entry name" value="Pectin_lyas_fold"/>
</dbReference>
<dbReference type="InterPro" id="IPR018511">
    <property type="entry name" value="Hemolysin-typ_Ca-bd_CS"/>
</dbReference>
<dbReference type="PANTHER" id="PTHR38340">
    <property type="entry name" value="S-LAYER PROTEIN"/>
    <property type="match status" value="1"/>
</dbReference>
<keyword evidence="4" id="KW-1185">Reference proteome</keyword>
<dbReference type="Pfam" id="PF00353">
    <property type="entry name" value="HemolysinCabind"/>
    <property type="match status" value="5"/>
</dbReference>
<dbReference type="InterPro" id="IPR050557">
    <property type="entry name" value="RTX_toxin/Mannuronan_C5-epim"/>
</dbReference>
<keyword evidence="2" id="KW-0964">Secreted</keyword>
<dbReference type="Gene3D" id="2.150.10.10">
    <property type="entry name" value="Serralysin-like metalloprotease, C-terminal"/>
    <property type="match status" value="3"/>
</dbReference>
<accession>A0A0A7PGH5</accession>
<sequence length="727" mass="74974">MSSLYISPAGSGDKSGRDVNNAASIGSLNTLIGKAGPGGEVLLLADQGDYNVNGILGITRGGADGQPVVVRGIDSDGNAMAAHFTGSRPADWQAGDASGNELFKLGTGADNLEFRDLRIDNVGTAFRVTADIANLHIEDVDANNVRRFFEDYASAPSGTATITGLTIRDVDVQGFSRTAIRLQYDTNNVVIDNVTADMAGQTGDDLPAGVHLDGTVHDVTLNRVVMENIQSTAGAYYNGDGFATERGVYDIRFIDTVARGNSDGGYDLKSSDTLIVRGLSEENGRNYRFWGEATMIDSVGLNPVLRGGISEQNQLWLDDDANVTVIGGRFDDAGSRTKVISSHGRLTLQGVEITRSELSTLATRDSLPGLDGIETIRETLTVDRGAASPGATGYIALIPLPVVPAADALFGTARDDIFLVDDSGDRITEGAKAGFDRVETTLGSYTLGDNVEALIRRGAADFVGNGNALANVMIGGAGSDALNGLGGNDEIAGNSGDDILAGGNGEDLLWGEAGADMLIGGWQSDTLSGGTGADRLVGDQEWLNSLGANDRLDGGDDADLLIGDATNIYGSGKGGSDRLTGGAGNDILIGDGDVMRDSAKGGADTLEGGDGNDWLYGDGRESTATVAGGADKLYGGSGTDHLIGGGGNDLLAGGAGADWFVFAPGSGADEISDFTSGADHIDLSAFDIAYEQLAFMSSADGTRITMGTDSIFVRGAQSFSPNDFVFG</sequence>
<dbReference type="InterPro" id="IPR001343">
    <property type="entry name" value="Hemolysn_Ca-bd"/>
</dbReference>
<dbReference type="Proteomes" id="UP000030907">
    <property type="component" value="Chromosome"/>
</dbReference>
<dbReference type="InterPro" id="IPR011050">
    <property type="entry name" value="Pectin_lyase_fold/virulence"/>
</dbReference>
<dbReference type="PROSITE" id="PS00330">
    <property type="entry name" value="HEMOLYSIN_CALCIUM"/>
    <property type="match status" value="4"/>
</dbReference>
<dbReference type="AlphaFoldDB" id="A0A0A7PGH5"/>
<evidence type="ECO:0000313" key="4">
    <source>
        <dbReference type="Proteomes" id="UP000030907"/>
    </source>
</evidence>
<dbReference type="GO" id="GO:0005509">
    <property type="term" value="F:calcium ion binding"/>
    <property type="evidence" value="ECO:0007669"/>
    <property type="project" value="InterPro"/>
</dbReference>
<dbReference type="SUPFAM" id="SSF51126">
    <property type="entry name" value="Pectin lyase-like"/>
    <property type="match status" value="1"/>
</dbReference>
<dbReference type="InterPro" id="IPR011049">
    <property type="entry name" value="Serralysin-like_metalloprot_C"/>
</dbReference>
<dbReference type="RefSeq" id="WP_039574703.1">
    <property type="nucleotide sequence ID" value="NZ_CP009122.1"/>
</dbReference>
<comment type="subcellular location">
    <subcellularLocation>
        <location evidence="1">Secreted</location>
    </subcellularLocation>
</comment>
<gene>
    <name evidence="3" type="ORF">SKP52_10995</name>
</gene>
<evidence type="ECO:0000313" key="3">
    <source>
        <dbReference type="EMBL" id="AJA09100.1"/>
    </source>
</evidence>
<reference evidence="3 4" key="1">
    <citation type="journal article" date="2015" name="Int. J. Syst. Evol. Microbiol.">
        <title>Description of Sphingopyxis fribergensis sp. nov. - a soil bacterium with the ability to degrade styrene and phenylacetic acid.</title>
        <authorList>
            <person name="Oelschlagel M."/>
            <person name="Ruckert C."/>
            <person name="Kalinowski J."/>
            <person name="Schmidt G."/>
            <person name="Schlomann M."/>
            <person name="Tischler D."/>
        </authorList>
    </citation>
    <scope>NUCLEOTIDE SEQUENCE [LARGE SCALE GENOMIC DNA]</scope>
    <source>
        <strain evidence="3 4">Kp5.2</strain>
    </source>
</reference>
<dbReference type="InterPro" id="IPR006626">
    <property type="entry name" value="PbH1"/>
</dbReference>
<evidence type="ECO:0000256" key="1">
    <source>
        <dbReference type="ARBA" id="ARBA00004613"/>
    </source>
</evidence>
<dbReference type="OrthoDB" id="5179605at2"/>
<dbReference type="PRINTS" id="PR00313">
    <property type="entry name" value="CABNDNGRPT"/>
</dbReference>